<dbReference type="FunFam" id="3.90.1150.10:FF:000006">
    <property type="entry name" value="Phosphoserine aminotransferase"/>
    <property type="match status" value="1"/>
</dbReference>
<dbReference type="PANTHER" id="PTHR43247:SF1">
    <property type="entry name" value="PHOSPHOSERINE AMINOTRANSFERASE"/>
    <property type="match status" value="1"/>
</dbReference>
<keyword evidence="8 12" id="KW-0718">Serine biosynthesis</keyword>
<evidence type="ECO:0000313" key="15">
    <source>
        <dbReference type="Proteomes" id="UP000623129"/>
    </source>
</evidence>
<protein>
    <recommendedName>
        <fullName evidence="12">Phosphoserine aminotransferase</fullName>
        <ecNumber evidence="12">2.6.1.52</ecNumber>
    </recommendedName>
</protein>
<evidence type="ECO:0000256" key="5">
    <source>
        <dbReference type="ARBA" id="ARBA00022605"/>
    </source>
</evidence>
<dbReference type="InterPro" id="IPR015421">
    <property type="entry name" value="PyrdxlP-dep_Trfase_major"/>
</dbReference>
<dbReference type="Gene3D" id="3.90.1150.10">
    <property type="entry name" value="Aspartate Aminotransferase, domain 1"/>
    <property type="match status" value="1"/>
</dbReference>
<dbReference type="GO" id="GO:0030170">
    <property type="term" value="F:pyridoxal phosphate binding"/>
    <property type="evidence" value="ECO:0007669"/>
    <property type="project" value="TreeGrafter"/>
</dbReference>
<comment type="pathway">
    <text evidence="2 12">Amino-acid biosynthesis; L-serine biosynthesis; L-serine from 3-phospho-D-glycerate: step 2/3.</text>
</comment>
<reference evidence="14" key="1">
    <citation type="submission" date="2020-01" db="EMBL/GenBank/DDBJ databases">
        <title>Genome sequence of Kobresia littledalei, the first chromosome-level genome in the family Cyperaceae.</title>
        <authorList>
            <person name="Qu G."/>
        </authorList>
    </citation>
    <scope>NUCLEOTIDE SEQUENCE</scope>
    <source>
        <strain evidence="14">C.B.Clarke</strain>
        <tissue evidence="14">Leaf</tissue>
    </source>
</reference>
<dbReference type="InterPro" id="IPR000192">
    <property type="entry name" value="Aminotrans_V_dom"/>
</dbReference>
<keyword evidence="5 12" id="KW-0028">Amino-acid biosynthesis</keyword>
<sequence length="425" mass="45992">MATSTASSPNSLLFHQSSSRKSSSLAIPSSLRLSKPSSLSLRRISCTAVTAPLSVSSSNASTGRVFNFAAGPAILPESVILEAQAELFNYQGSGMSIMEMSHRSKEFDYVIKKAESDLRSLLSISDDYSVLFLQGGATTQFAAVPLNLCASPDSTADFIVTGSWGDKAFKEAQKYCKPNLIWSGKAEKYTKIPSFDSLQQSPDARYLHICANETIHGVEFKDYPTPANKDTILVADMSSNFCSKPVDVSRFGVIYAGAQKNVGPSGVTIVIVRKDLIGNAQPITPVMLDYKTHADTLSLYNTPPCFAIYICGLVFADLLKKGGLAEVEKNNAKKAGLLYDTIDASGGYYVCPVEKSVRSLMNVPFTLRQSELEKTFIAEASKEGMVQLKGHRSVGGMRASIYNAMPLAGLEKLVAFMKDFQARNP</sequence>
<dbReference type="PANTHER" id="PTHR43247">
    <property type="entry name" value="PHOSPHOSERINE AMINOTRANSFERASE"/>
    <property type="match status" value="1"/>
</dbReference>
<evidence type="ECO:0000256" key="1">
    <source>
        <dbReference type="ARBA" id="ARBA00001933"/>
    </source>
</evidence>
<keyword evidence="15" id="KW-1185">Reference proteome</keyword>
<dbReference type="InterPro" id="IPR015422">
    <property type="entry name" value="PyrdxlP-dep_Trfase_small"/>
</dbReference>
<dbReference type="FunFam" id="3.40.640.10:FF:000010">
    <property type="entry name" value="Phosphoserine aminotransferase"/>
    <property type="match status" value="1"/>
</dbReference>
<dbReference type="Proteomes" id="UP000623129">
    <property type="component" value="Unassembled WGS sequence"/>
</dbReference>
<dbReference type="SUPFAM" id="SSF53383">
    <property type="entry name" value="PLP-dependent transferases"/>
    <property type="match status" value="1"/>
</dbReference>
<evidence type="ECO:0000256" key="7">
    <source>
        <dbReference type="ARBA" id="ARBA00022898"/>
    </source>
</evidence>
<evidence type="ECO:0000259" key="13">
    <source>
        <dbReference type="Pfam" id="PF00266"/>
    </source>
</evidence>
<evidence type="ECO:0000256" key="8">
    <source>
        <dbReference type="ARBA" id="ARBA00023299"/>
    </source>
</evidence>
<evidence type="ECO:0000256" key="6">
    <source>
        <dbReference type="ARBA" id="ARBA00022679"/>
    </source>
</evidence>
<organism evidence="14 15">
    <name type="scientific">Carex littledalei</name>
    <dbReference type="NCBI Taxonomy" id="544730"/>
    <lineage>
        <taxon>Eukaryota</taxon>
        <taxon>Viridiplantae</taxon>
        <taxon>Streptophyta</taxon>
        <taxon>Embryophyta</taxon>
        <taxon>Tracheophyta</taxon>
        <taxon>Spermatophyta</taxon>
        <taxon>Magnoliopsida</taxon>
        <taxon>Liliopsida</taxon>
        <taxon>Poales</taxon>
        <taxon>Cyperaceae</taxon>
        <taxon>Cyperoideae</taxon>
        <taxon>Cariceae</taxon>
        <taxon>Carex</taxon>
        <taxon>Carex subgen. Euthyceras</taxon>
    </lineage>
</organism>
<evidence type="ECO:0000256" key="9">
    <source>
        <dbReference type="ARBA" id="ARBA00047630"/>
    </source>
</evidence>
<dbReference type="NCBIfam" id="NF003764">
    <property type="entry name" value="PRK05355.1"/>
    <property type="match status" value="1"/>
</dbReference>
<keyword evidence="6 12" id="KW-0808">Transferase</keyword>
<evidence type="ECO:0000256" key="2">
    <source>
        <dbReference type="ARBA" id="ARBA00005099"/>
    </source>
</evidence>
<evidence type="ECO:0000256" key="3">
    <source>
        <dbReference type="ARBA" id="ARBA00006904"/>
    </source>
</evidence>
<comment type="caution">
    <text evidence="14">The sequence shown here is derived from an EMBL/GenBank/DDBJ whole genome shotgun (WGS) entry which is preliminary data.</text>
</comment>
<comment type="similarity">
    <text evidence="3">Belongs to the class-V pyridoxal-phosphate-dependent aminotransferase family. SerC subfamily.</text>
</comment>
<dbReference type="EC" id="2.6.1.52" evidence="12"/>
<dbReference type="UniPathway" id="UPA00135">
    <property type="reaction ID" value="UER00197"/>
</dbReference>
<dbReference type="NCBIfam" id="TIGR01364">
    <property type="entry name" value="serC_1"/>
    <property type="match status" value="1"/>
</dbReference>
<dbReference type="PIRSF" id="PIRSF000525">
    <property type="entry name" value="SerC"/>
    <property type="match status" value="1"/>
</dbReference>
<accession>A0A833VK98</accession>
<proteinExistence type="inferred from homology"/>
<keyword evidence="7" id="KW-0663">Pyridoxal phosphate</keyword>
<name>A0A833VK98_9POAL</name>
<dbReference type="InterPro" id="IPR022278">
    <property type="entry name" value="Pser_aminoTfrase"/>
</dbReference>
<dbReference type="Pfam" id="PF00266">
    <property type="entry name" value="Aminotran_5"/>
    <property type="match status" value="1"/>
</dbReference>
<dbReference type="AlphaFoldDB" id="A0A833VK98"/>
<evidence type="ECO:0000256" key="4">
    <source>
        <dbReference type="ARBA" id="ARBA00022576"/>
    </source>
</evidence>
<dbReference type="InterPro" id="IPR015424">
    <property type="entry name" value="PyrdxlP-dep_Trfase"/>
</dbReference>
<dbReference type="InterPro" id="IPR020578">
    <property type="entry name" value="Aminotrans_V_PyrdxlP_BS"/>
</dbReference>
<evidence type="ECO:0000256" key="10">
    <source>
        <dbReference type="ARBA" id="ARBA00049007"/>
    </source>
</evidence>
<gene>
    <name evidence="14" type="ORF">FCM35_KLT08329</name>
</gene>
<dbReference type="PROSITE" id="PS00595">
    <property type="entry name" value="AA_TRANSFER_CLASS_5"/>
    <property type="match status" value="1"/>
</dbReference>
<evidence type="ECO:0000256" key="12">
    <source>
        <dbReference type="RuleBase" id="RU004505"/>
    </source>
</evidence>
<dbReference type="Gene3D" id="3.40.640.10">
    <property type="entry name" value="Type I PLP-dependent aspartate aminotransferase-like (Major domain)"/>
    <property type="match status" value="1"/>
</dbReference>
<keyword evidence="4 12" id="KW-0032">Aminotransferase</keyword>
<dbReference type="GO" id="GO:0004648">
    <property type="term" value="F:O-phospho-L-serine:2-oxoglutarate aminotransferase activity"/>
    <property type="evidence" value="ECO:0007669"/>
    <property type="project" value="UniProtKB-EC"/>
</dbReference>
<comment type="catalytic activity">
    <reaction evidence="10 12">
        <text>O-phospho-L-serine + 2-oxoglutarate = 3-phosphooxypyruvate + L-glutamate</text>
        <dbReference type="Rhea" id="RHEA:14329"/>
        <dbReference type="ChEBI" id="CHEBI:16810"/>
        <dbReference type="ChEBI" id="CHEBI:18110"/>
        <dbReference type="ChEBI" id="CHEBI:29985"/>
        <dbReference type="ChEBI" id="CHEBI:57524"/>
        <dbReference type="EC" id="2.6.1.52"/>
    </reaction>
</comment>
<comment type="cofactor">
    <cofactor evidence="1 11">
        <name>pyridoxal 5'-phosphate</name>
        <dbReference type="ChEBI" id="CHEBI:597326"/>
    </cofactor>
</comment>
<evidence type="ECO:0000313" key="14">
    <source>
        <dbReference type="EMBL" id="KAF3326699.1"/>
    </source>
</evidence>
<dbReference type="GO" id="GO:0006564">
    <property type="term" value="P:L-serine biosynthetic process"/>
    <property type="evidence" value="ECO:0007669"/>
    <property type="project" value="UniProtKB-KW"/>
</dbReference>
<dbReference type="HAMAP" id="MF_00160">
    <property type="entry name" value="SerC_aminotrans_5"/>
    <property type="match status" value="1"/>
</dbReference>
<dbReference type="OrthoDB" id="1703350at2759"/>
<evidence type="ECO:0000256" key="11">
    <source>
        <dbReference type="RuleBase" id="RU004504"/>
    </source>
</evidence>
<feature type="domain" description="Aminotransferase class V" evidence="13">
    <location>
        <begin position="65"/>
        <end position="413"/>
    </location>
</feature>
<dbReference type="CDD" id="cd00611">
    <property type="entry name" value="PSAT_like"/>
    <property type="match status" value="1"/>
</dbReference>
<dbReference type="EMBL" id="SWLB01000018">
    <property type="protein sequence ID" value="KAF3326699.1"/>
    <property type="molecule type" value="Genomic_DNA"/>
</dbReference>
<dbReference type="GO" id="GO:0009570">
    <property type="term" value="C:chloroplast stroma"/>
    <property type="evidence" value="ECO:0007669"/>
    <property type="project" value="TreeGrafter"/>
</dbReference>
<comment type="catalytic activity">
    <reaction evidence="9">
        <text>4-(phosphooxy)-L-threonine + 2-oxoglutarate = (R)-3-hydroxy-2-oxo-4-phosphooxybutanoate + L-glutamate</text>
        <dbReference type="Rhea" id="RHEA:16573"/>
        <dbReference type="ChEBI" id="CHEBI:16810"/>
        <dbReference type="ChEBI" id="CHEBI:29985"/>
        <dbReference type="ChEBI" id="CHEBI:58452"/>
        <dbReference type="ChEBI" id="CHEBI:58538"/>
        <dbReference type="EC" id="2.6.1.52"/>
    </reaction>
</comment>